<protein>
    <submittedName>
        <fullName evidence="2">Uncharacterized protein</fullName>
    </submittedName>
</protein>
<dbReference type="Proteomes" id="UP000034680">
    <property type="component" value="Unassembled WGS sequence"/>
</dbReference>
<name>A0A0G2FVT7_9PEZI</name>
<gene>
    <name evidence="2" type="ORF">UCDDA912_g01605</name>
</gene>
<evidence type="ECO:0000313" key="3">
    <source>
        <dbReference type="Proteomes" id="UP000034680"/>
    </source>
</evidence>
<feature type="region of interest" description="Disordered" evidence="1">
    <location>
        <begin position="1"/>
        <end position="22"/>
    </location>
</feature>
<reference evidence="2 3" key="1">
    <citation type="submission" date="2015-05" db="EMBL/GenBank/DDBJ databases">
        <title>Distinctive expansion of gene families associated with plant cell wall degradation and secondary metabolism in the genomes of grapevine trunk pathogens.</title>
        <authorList>
            <person name="Lawrence D.P."/>
            <person name="Travadon R."/>
            <person name="Rolshausen P.E."/>
            <person name="Baumgartner K."/>
        </authorList>
    </citation>
    <scope>NUCLEOTIDE SEQUENCE [LARGE SCALE GENOMIC DNA]</scope>
    <source>
        <strain evidence="2">DA912</strain>
    </source>
</reference>
<organism evidence="2 3">
    <name type="scientific">Diaporthe ampelina</name>
    <dbReference type="NCBI Taxonomy" id="1214573"/>
    <lineage>
        <taxon>Eukaryota</taxon>
        <taxon>Fungi</taxon>
        <taxon>Dikarya</taxon>
        <taxon>Ascomycota</taxon>
        <taxon>Pezizomycotina</taxon>
        <taxon>Sordariomycetes</taxon>
        <taxon>Sordariomycetidae</taxon>
        <taxon>Diaporthales</taxon>
        <taxon>Diaporthaceae</taxon>
        <taxon>Diaporthe</taxon>
    </lineage>
</organism>
<keyword evidence="3" id="KW-1185">Reference proteome</keyword>
<accession>A0A0G2FVT7</accession>
<feature type="region of interest" description="Disordered" evidence="1">
    <location>
        <begin position="167"/>
        <end position="195"/>
    </location>
</feature>
<feature type="compositionally biased region" description="Basic and acidic residues" evidence="1">
    <location>
        <begin position="1"/>
        <end position="21"/>
    </location>
</feature>
<dbReference type="EMBL" id="LCUC01000059">
    <property type="protein sequence ID" value="KKY38287.1"/>
    <property type="molecule type" value="Genomic_DNA"/>
</dbReference>
<evidence type="ECO:0000313" key="2">
    <source>
        <dbReference type="EMBL" id="KKY38287.1"/>
    </source>
</evidence>
<dbReference type="AlphaFoldDB" id="A0A0G2FVT7"/>
<dbReference type="OrthoDB" id="5240293at2759"/>
<proteinExistence type="predicted"/>
<evidence type="ECO:0000256" key="1">
    <source>
        <dbReference type="SAM" id="MobiDB-lite"/>
    </source>
</evidence>
<sequence>MDEQEKQEQQEQKKFTERLREAASISNIRQRLRRRRYRVREGDLPPEPEPLPYCPHWHKARAKPQKAWMKVGTERLRAYEPGYVSRLERYEQRLLDPTWKEARHEAAHEAARNAGYSSTATTVCGGPAANPEAELAELVEMFERLRALERQNARLVEAWSAELDKAMQGSSDMSTREGRIGMIPLPPRKREAGPEVSALKGKISTTEKFGQLELGCVLQRPAF</sequence>
<comment type="caution">
    <text evidence="2">The sequence shown here is derived from an EMBL/GenBank/DDBJ whole genome shotgun (WGS) entry which is preliminary data.</text>
</comment>
<reference evidence="2 3" key="2">
    <citation type="submission" date="2015-05" db="EMBL/GenBank/DDBJ databases">
        <authorList>
            <person name="Morales-Cruz A."/>
            <person name="Amrine K.C."/>
            <person name="Cantu D."/>
        </authorList>
    </citation>
    <scope>NUCLEOTIDE SEQUENCE [LARGE SCALE GENOMIC DNA]</scope>
    <source>
        <strain evidence="2">DA912</strain>
    </source>
</reference>